<dbReference type="InterPro" id="IPR002123">
    <property type="entry name" value="Plipid/glycerol_acylTrfase"/>
</dbReference>
<dbReference type="RefSeq" id="WP_008596979.1">
    <property type="nucleotide sequence ID" value="NZ_AMRM01000011.1"/>
</dbReference>
<reference evidence="2 3" key="1">
    <citation type="journal article" date="2012" name="J. Bacteriol.">
        <title>Genome Sequence of Nitratireductor pacificus Type Strain pht-3B.</title>
        <authorList>
            <person name="Lai Q."/>
            <person name="Li G."/>
            <person name="Shao Z."/>
        </authorList>
    </citation>
    <scope>NUCLEOTIDE SEQUENCE [LARGE SCALE GENOMIC DNA]</scope>
    <source>
        <strain evidence="3">pht-3B</strain>
    </source>
</reference>
<dbReference type="AlphaFoldDB" id="K2LLW3"/>
<dbReference type="EMBL" id="AMRM01000011">
    <property type="protein sequence ID" value="EKF18754.1"/>
    <property type="molecule type" value="Genomic_DNA"/>
</dbReference>
<evidence type="ECO:0000313" key="2">
    <source>
        <dbReference type="EMBL" id="EKF18754.1"/>
    </source>
</evidence>
<dbReference type="GO" id="GO:0016746">
    <property type="term" value="F:acyltransferase activity"/>
    <property type="evidence" value="ECO:0007669"/>
    <property type="project" value="UniProtKB-KW"/>
</dbReference>
<dbReference type="OrthoDB" id="1113830at2"/>
<dbReference type="SUPFAM" id="SSF69593">
    <property type="entry name" value="Glycerol-3-phosphate (1)-acyltransferase"/>
    <property type="match status" value="1"/>
</dbReference>
<dbReference type="eggNOG" id="COG0204">
    <property type="taxonomic scope" value="Bacteria"/>
</dbReference>
<accession>K2LLW3</accession>
<dbReference type="Proteomes" id="UP000006786">
    <property type="component" value="Unassembled WGS sequence"/>
</dbReference>
<keyword evidence="2" id="KW-0808">Transferase</keyword>
<dbReference type="Pfam" id="PF01553">
    <property type="entry name" value="Acyltransferase"/>
    <property type="match status" value="1"/>
</dbReference>
<protein>
    <submittedName>
        <fullName evidence="2">Phospholipid/glycerol acyltransferase</fullName>
    </submittedName>
</protein>
<keyword evidence="3" id="KW-1185">Reference proteome</keyword>
<dbReference type="STRING" id="391937.NA2_11240"/>
<keyword evidence="2" id="KW-0012">Acyltransferase</keyword>
<dbReference type="PATRIC" id="fig|391937.3.peg.2317"/>
<organism evidence="2 3">
    <name type="scientific">Nitratireductor pacificus pht-3B</name>
    <dbReference type="NCBI Taxonomy" id="391937"/>
    <lineage>
        <taxon>Bacteria</taxon>
        <taxon>Pseudomonadati</taxon>
        <taxon>Pseudomonadota</taxon>
        <taxon>Alphaproteobacteria</taxon>
        <taxon>Hyphomicrobiales</taxon>
        <taxon>Phyllobacteriaceae</taxon>
        <taxon>Nitratireductor</taxon>
    </lineage>
</organism>
<comment type="caution">
    <text evidence="2">The sequence shown here is derived from an EMBL/GenBank/DDBJ whole genome shotgun (WGS) entry which is preliminary data.</text>
</comment>
<dbReference type="SMART" id="SM00563">
    <property type="entry name" value="PlsC"/>
    <property type="match status" value="1"/>
</dbReference>
<evidence type="ECO:0000259" key="1">
    <source>
        <dbReference type="SMART" id="SM00563"/>
    </source>
</evidence>
<name>K2LLW3_9HYPH</name>
<gene>
    <name evidence="2" type="ORF">NA2_11240</name>
</gene>
<proteinExistence type="predicted"/>
<sequence length="302" mass="33739">MDFHTTLTSVAAVLGNRVLGRDLYAPDTPHVVDQLIAERTTHLSQHMLWPLAQPFLYRFLHYRQAVAMADKVAELPGWEAFSYISGLLSLEISARGMENIPATGGFILAPTHPTGIADGIAVFDLMRDHRRDLAFFANRDALRVNPRFRDLVIPVEWRAGEKSHAKSRDTLEMTAKAFGAGKAIVLFPSGRIAYWNKDKLTERPWQPSVVALARRYEVPVVPVNITARNSGLFYLLSRYSSELRDMTLFHELLNKKGRAISMTIGKPIAPEALGGEPADVAARLQEHAVTRLREDPQATFEG</sequence>
<evidence type="ECO:0000313" key="3">
    <source>
        <dbReference type="Proteomes" id="UP000006786"/>
    </source>
</evidence>
<feature type="domain" description="Phospholipid/glycerol acyltransferase" evidence="1">
    <location>
        <begin position="106"/>
        <end position="228"/>
    </location>
</feature>